<keyword evidence="10" id="KW-1185">Reference proteome</keyword>
<reference evidence="9 10" key="1">
    <citation type="journal article" date="2015" name="Genome Biol. Evol.">
        <title>The genome of winter moth (Operophtera brumata) provides a genomic perspective on sexual dimorphism and phenology.</title>
        <authorList>
            <person name="Derks M.F."/>
            <person name="Smit S."/>
            <person name="Salis L."/>
            <person name="Schijlen E."/>
            <person name="Bossers A."/>
            <person name="Mateman C."/>
            <person name="Pijl A.S."/>
            <person name="de Ridder D."/>
            <person name="Groenen M.A."/>
            <person name="Visser M.E."/>
            <person name="Megens H.J."/>
        </authorList>
    </citation>
    <scope>NUCLEOTIDE SEQUENCE [LARGE SCALE GENOMIC DNA]</scope>
    <source>
        <strain evidence="9">WM2013NL</strain>
        <tissue evidence="9">Head and thorax</tissue>
    </source>
</reference>
<evidence type="ECO:0000256" key="2">
    <source>
        <dbReference type="ARBA" id="ARBA00005988"/>
    </source>
</evidence>
<keyword evidence="6" id="KW-0482">Metalloprotease</keyword>
<gene>
    <name evidence="9" type="ORF">OBRU01_01152</name>
</gene>
<dbReference type="EMBL" id="JTDY01000470">
    <property type="protein sequence ID" value="KOB77032.1"/>
    <property type="molecule type" value="Genomic_DNA"/>
</dbReference>
<dbReference type="PROSITE" id="PS52035">
    <property type="entry name" value="PEPTIDASE_M14"/>
    <property type="match status" value="1"/>
</dbReference>
<dbReference type="GO" id="GO:0008270">
    <property type="term" value="F:zinc ion binding"/>
    <property type="evidence" value="ECO:0007669"/>
    <property type="project" value="InterPro"/>
</dbReference>
<dbReference type="SUPFAM" id="SSF53187">
    <property type="entry name" value="Zn-dependent exopeptidases"/>
    <property type="match status" value="1"/>
</dbReference>
<comment type="similarity">
    <text evidence="2 7">Belongs to the peptidase M14 family.</text>
</comment>
<organism evidence="9 10">
    <name type="scientific">Operophtera brumata</name>
    <name type="common">Winter moth</name>
    <name type="synonym">Phalaena brumata</name>
    <dbReference type="NCBI Taxonomy" id="104452"/>
    <lineage>
        <taxon>Eukaryota</taxon>
        <taxon>Metazoa</taxon>
        <taxon>Ecdysozoa</taxon>
        <taxon>Arthropoda</taxon>
        <taxon>Hexapoda</taxon>
        <taxon>Insecta</taxon>
        <taxon>Pterygota</taxon>
        <taxon>Neoptera</taxon>
        <taxon>Endopterygota</taxon>
        <taxon>Lepidoptera</taxon>
        <taxon>Glossata</taxon>
        <taxon>Ditrysia</taxon>
        <taxon>Geometroidea</taxon>
        <taxon>Geometridae</taxon>
        <taxon>Larentiinae</taxon>
        <taxon>Operophtera</taxon>
    </lineage>
</organism>
<evidence type="ECO:0000256" key="1">
    <source>
        <dbReference type="ARBA" id="ARBA00001947"/>
    </source>
</evidence>
<keyword evidence="4" id="KW-0378">Hydrolase</keyword>
<feature type="active site" description="Proton donor/acceptor" evidence="7">
    <location>
        <position position="77"/>
    </location>
</feature>
<protein>
    <submittedName>
        <fullName evidence="9">Molting carboxypeptidase A</fullName>
    </submittedName>
</protein>
<comment type="caution">
    <text evidence="9">The sequence shown here is derived from an EMBL/GenBank/DDBJ whole genome shotgun (WGS) entry which is preliminary data.</text>
</comment>
<dbReference type="Pfam" id="PF00246">
    <property type="entry name" value="Peptidase_M14"/>
    <property type="match status" value="1"/>
</dbReference>
<keyword evidence="9" id="KW-0121">Carboxypeptidase</keyword>
<dbReference type="InterPro" id="IPR000834">
    <property type="entry name" value="Peptidase_M14"/>
</dbReference>
<evidence type="ECO:0000313" key="10">
    <source>
        <dbReference type="Proteomes" id="UP000037510"/>
    </source>
</evidence>
<evidence type="ECO:0000256" key="6">
    <source>
        <dbReference type="ARBA" id="ARBA00023049"/>
    </source>
</evidence>
<dbReference type="PANTHER" id="PTHR11705">
    <property type="entry name" value="PROTEASE FAMILY M14 CARBOXYPEPTIDASE A,B"/>
    <property type="match status" value="1"/>
</dbReference>
<dbReference type="GO" id="GO:0005615">
    <property type="term" value="C:extracellular space"/>
    <property type="evidence" value="ECO:0007669"/>
    <property type="project" value="TreeGrafter"/>
</dbReference>
<keyword evidence="5" id="KW-0862">Zinc</keyword>
<evidence type="ECO:0000256" key="4">
    <source>
        <dbReference type="ARBA" id="ARBA00022801"/>
    </source>
</evidence>
<evidence type="ECO:0000259" key="8">
    <source>
        <dbReference type="PROSITE" id="PS52035"/>
    </source>
</evidence>
<dbReference type="Proteomes" id="UP000037510">
    <property type="component" value="Unassembled WGS sequence"/>
</dbReference>
<dbReference type="GO" id="GO:0004181">
    <property type="term" value="F:metallocarboxypeptidase activity"/>
    <property type="evidence" value="ECO:0007669"/>
    <property type="project" value="InterPro"/>
</dbReference>
<dbReference type="Gene3D" id="3.40.630.10">
    <property type="entry name" value="Zn peptidases"/>
    <property type="match status" value="1"/>
</dbReference>
<dbReference type="GO" id="GO:0006508">
    <property type="term" value="P:proteolysis"/>
    <property type="evidence" value="ECO:0007669"/>
    <property type="project" value="UniProtKB-KW"/>
</dbReference>
<proteinExistence type="inferred from homology"/>
<comment type="cofactor">
    <cofactor evidence="1">
        <name>Zn(2+)</name>
        <dbReference type="ChEBI" id="CHEBI:29105"/>
    </cofactor>
</comment>
<dbReference type="AlphaFoldDB" id="A0A0L7LNK6"/>
<name>A0A0L7LNK6_OPEBR</name>
<evidence type="ECO:0000256" key="3">
    <source>
        <dbReference type="ARBA" id="ARBA00022670"/>
    </source>
</evidence>
<sequence>MIGDVLDRFELIRGDLLEVSGFEELVRVGGLLLEAIHEVSGHTYKVGSTKDLMYYAAGTSTDWAYAVANIPYAYMVELRSKKHRFILPKEDIVPTAIEVLSGVLKLMDFVDGKCNVITIFVFLTCHGVKRRYVSCDERRYVSCVERRYVSCVERWYVSCVERRYVSCVERRYVSCVERRYVSCVERWYVSCVERWYVSCVERSYVSCVERRYMSSVERRYVSCVERRYMSSVERFVSSVSHVCLNGNTNVRSRLWLHLRLATPRRRLDALHFPGNTLDVL</sequence>
<evidence type="ECO:0000256" key="5">
    <source>
        <dbReference type="ARBA" id="ARBA00022833"/>
    </source>
</evidence>
<keyword evidence="3" id="KW-0645">Protease</keyword>
<feature type="domain" description="Peptidase M14" evidence="8">
    <location>
        <begin position="1"/>
        <end position="110"/>
    </location>
</feature>
<evidence type="ECO:0000313" key="9">
    <source>
        <dbReference type="EMBL" id="KOB77032.1"/>
    </source>
</evidence>
<dbReference type="PANTHER" id="PTHR11705:SF143">
    <property type="entry name" value="SLL0236 PROTEIN"/>
    <property type="match status" value="1"/>
</dbReference>
<accession>A0A0L7LNK6</accession>
<evidence type="ECO:0000256" key="7">
    <source>
        <dbReference type="PROSITE-ProRule" id="PRU01379"/>
    </source>
</evidence>